<dbReference type="Pfam" id="PF00560">
    <property type="entry name" value="LRR_1"/>
    <property type="match status" value="2"/>
</dbReference>
<sequence length="426" mass="44014">MTGGASDALATWDGNNRGDAGPDKPPNFCRLWKGVTCDAAFQITGLNLTQLNIQFPAGAALPLPRVSDILQPPAAFLLSLDAASLKLAGTLPSSFAAFYNLQHLNLRDNRGLTGSLPSLWSALTALQTLDVSSTGISRTLPSSWASLQELRAFRTENCSGLSGPLLLEWGILRSLEELVVTNSNLSGALPAWTDAGAVRAAADAALTAAQQAAGAEVNQAAAADVSPATVQQRRTPAARDRGGHAGPRATAAATSRAVSALSAALAAAPAGTRFMPLRVINLSGNKLSGQLVPGWSLFEQLQVLVLANNSLTGSLPESFARLTTLAVLDVSSNAFSSTLPASWVSLRKLQQLDLSNNALVSPVPEAWSYLYVGSGSQLRCLALFGNAGLSTAELAALKGALEQRATGKLTVVVSGGGPKCASLQQP</sequence>
<dbReference type="Proteomes" id="UP001244341">
    <property type="component" value="Chromosome 3b"/>
</dbReference>
<accession>A0ABY8TR49</accession>
<organism evidence="5 6">
    <name type="scientific">Tetradesmus obliquus</name>
    <name type="common">Green alga</name>
    <name type="synonym">Acutodesmus obliquus</name>
    <dbReference type="NCBI Taxonomy" id="3088"/>
    <lineage>
        <taxon>Eukaryota</taxon>
        <taxon>Viridiplantae</taxon>
        <taxon>Chlorophyta</taxon>
        <taxon>core chlorophytes</taxon>
        <taxon>Chlorophyceae</taxon>
        <taxon>CS clade</taxon>
        <taxon>Sphaeropleales</taxon>
        <taxon>Scenedesmaceae</taxon>
        <taxon>Tetradesmus</taxon>
    </lineage>
</organism>
<evidence type="ECO:0000313" key="6">
    <source>
        <dbReference type="Proteomes" id="UP001244341"/>
    </source>
</evidence>
<comment type="subcellular location">
    <subcellularLocation>
        <location evidence="1">Cytoplasm</location>
        <location evidence="1">Cytoskeleton</location>
        <location evidence="1">Cilium axoneme</location>
    </subcellularLocation>
</comment>
<evidence type="ECO:0000256" key="4">
    <source>
        <dbReference type="SAM" id="MobiDB-lite"/>
    </source>
</evidence>
<name>A0ABY8TR49_TETOB</name>
<dbReference type="InterPro" id="IPR050647">
    <property type="entry name" value="Plant_LRR-RLKs"/>
</dbReference>
<evidence type="ECO:0000256" key="3">
    <source>
        <dbReference type="ARBA" id="ARBA00022737"/>
    </source>
</evidence>
<evidence type="ECO:0000313" key="5">
    <source>
        <dbReference type="EMBL" id="WIA11602.1"/>
    </source>
</evidence>
<dbReference type="Gene3D" id="3.80.10.10">
    <property type="entry name" value="Ribonuclease Inhibitor"/>
    <property type="match status" value="2"/>
</dbReference>
<keyword evidence="6" id="KW-1185">Reference proteome</keyword>
<keyword evidence="3" id="KW-0677">Repeat</keyword>
<dbReference type="InterPro" id="IPR032675">
    <property type="entry name" value="LRR_dom_sf"/>
</dbReference>
<reference evidence="5 6" key="1">
    <citation type="submission" date="2023-05" db="EMBL/GenBank/DDBJ databases">
        <title>A 100% complete, gapless, phased diploid assembly of the Scenedesmus obliquus UTEX 3031 genome.</title>
        <authorList>
            <person name="Biondi T.C."/>
            <person name="Hanschen E.R."/>
            <person name="Kwon T."/>
            <person name="Eng W."/>
            <person name="Kruse C.P.S."/>
            <person name="Koehler S.I."/>
            <person name="Kunde Y."/>
            <person name="Gleasner C.D."/>
            <person name="You Mak K.T."/>
            <person name="Polle J."/>
            <person name="Hovde B.T."/>
            <person name="Starkenburg S.R."/>
        </authorList>
    </citation>
    <scope>NUCLEOTIDE SEQUENCE [LARGE SCALE GENOMIC DNA]</scope>
    <source>
        <strain evidence="5 6">DOE0152z</strain>
    </source>
</reference>
<dbReference type="InterPro" id="IPR001611">
    <property type="entry name" value="Leu-rich_rpt"/>
</dbReference>
<dbReference type="PANTHER" id="PTHR48056">
    <property type="entry name" value="LRR RECEPTOR-LIKE SERINE/THREONINE-PROTEIN KINASE-RELATED"/>
    <property type="match status" value="1"/>
</dbReference>
<evidence type="ECO:0000256" key="2">
    <source>
        <dbReference type="ARBA" id="ARBA00022614"/>
    </source>
</evidence>
<evidence type="ECO:0008006" key="7">
    <source>
        <dbReference type="Google" id="ProtNLM"/>
    </source>
</evidence>
<keyword evidence="2" id="KW-0433">Leucine-rich repeat</keyword>
<proteinExistence type="predicted"/>
<protein>
    <recommendedName>
        <fullName evidence="7">Leucine-rich repeat-containing N-terminal plant-type domain-containing protein</fullName>
    </recommendedName>
</protein>
<gene>
    <name evidence="5" type="ORF">OEZ85_011707</name>
</gene>
<feature type="region of interest" description="Disordered" evidence="4">
    <location>
        <begin position="223"/>
        <end position="250"/>
    </location>
</feature>
<dbReference type="EMBL" id="CP126210">
    <property type="protein sequence ID" value="WIA11602.1"/>
    <property type="molecule type" value="Genomic_DNA"/>
</dbReference>
<evidence type="ECO:0000256" key="1">
    <source>
        <dbReference type="ARBA" id="ARBA00004430"/>
    </source>
</evidence>
<dbReference type="Pfam" id="PF13855">
    <property type="entry name" value="LRR_8"/>
    <property type="match status" value="1"/>
</dbReference>
<dbReference type="SUPFAM" id="SSF52058">
    <property type="entry name" value="L domain-like"/>
    <property type="match status" value="1"/>
</dbReference>